<dbReference type="CDD" id="cd12797">
    <property type="entry name" value="M23_peptidase"/>
    <property type="match status" value="1"/>
</dbReference>
<dbReference type="InterPro" id="IPR016047">
    <property type="entry name" value="M23ase_b-sheet_dom"/>
</dbReference>
<dbReference type="InterPro" id="IPR036779">
    <property type="entry name" value="LysM_dom_sf"/>
</dbReference>
<keyword evidence="5" id="KW-0378">Hydrolase</keyword>
<dbReference type="InterPro" id="IPR050570">
    <property type="entry name" value="Cell_wall_metabolism_enzyme"/>
</dbReference>
<evidence type="ECO:0000313" key="6">
    <source>
        <dbReference type="Proteomes" id="UP000010523"/>
    </source>
</evidence>
<evidence type="ECO:0000256" key="2">
    <source>
        <dbReference type="SAM" id="Phobius"/>
    </source>
</evidence>
<dbReference type="STRING" id="997296.PB1_07447"/>
<evidence type="ECO:0000259" key="3">
    <source>
        <dbReference type="PROSITE" id="PS51109"/>
    </source>
</evidence>
<keyword evidence="1" id="KW-0732">Signal</keyword>
<dbReference type="Gene3D" id="2.20.230.10">
    <property type="entry name" value="Resuscitation-promoting factor rpfb"/>
    <property type="match status" value="1"/>
</dbReference>
<feature type="domain" description="G5" evidence="3">
    <location>
        <begin position="277"/>
        <end position="357"/>
    </location>
</feature>
<organism evidence="5 6">
    <name type="scientific">Bacillus methanolicus PB1</name>
    <dbReference type="NCBI Taxonomy" id="997296"/>
    <lineage>
        <taxon>Bacteria</taxon>
        <taxon>Bacillati</taxon>
        <taxon>Bacillota</taxon>
        <taxon>Bacilli</taxon>
        <taxon>Bacillales</taxon>
        <taxon>Bacillaceae</taxon>
        <taxon>Bacillus</taxon>
    </lineage>
</organism>
<keyword evidence="2" id="KW-1133">Transmembrane helix</keyword>
<keyword evidence="5" id="KW-0482">Metalloprotease</keyword>
<keyword evidence="2" id="KW-0812">Transmembrane</keyword>
<dbReference type="CDD" id="cd00118">
    <property type="entry name" value="LysM"/>
    <property type="match status" value="1"/>
</dbReference>
<protein>
    <submittedName>
        <fullName evidence="5">Metalloprotease yebA</fullName>
    </submittedName>
</protein>
<dbReference type="GO" id="GO:0006508">
    <property type="term" value="P:proteolysis"/>
    <property type="evidence" value="ECO:0007669"/>
    <property type="project" value="UniProtKB-KW"/>
</dbReference>
<keyword evidence="5" id="KW-0645">Protease</keyword>
<dbReference type="Pfam" id="PF07501">
    <property type="entry name" value="G5"/>
    <property type="match status" value="1"/>
</dbReference>
<dbReference type="Pfam" id="PF01551">
    <property type="entry name" value="Peptidase_M23"/>
    <property type="match status" value="1"/>
</dbReference>
<feature type="domain" description="LysM" evidence="4">
    <location>
        <begin position="225"/>
        <end position="270"/>
    </location>
</feature>
<dbReference type="Gene3D" id="2.70.70.10">
    <property type="entry name" value="Glucose Permease (Domain IIA)"/>
    <property type="match status" value="1"/>
</dbReference>
<dbReference type="Pfam" id="PF01476">
    <property type="entry name" value="LysM"/>
    <property type="match status" value="1"/>
</dbReference>
<name>I3E106_BACMT</name>
<dbReference type="RefSeq" id="WP_003351601.1">
    <property type="nucleotide sequence ID" value="NZ_AFEU01000002.1"/>
</dbReference>
<comment type="caution">
    <text evidence="5">The sequence shown here is derived from an EMBL/GenBank/DDBJ whole genome shotgun (WGS) entry which is preliminary data.</text>
</comment>
<dbReference type="SMART" id="SM01208">
    <property type="entry name" value="G5"/>
    <property type="match status" value="1"/>
</dbReference>
<reference evidence="5 6" key="1">
    <citation type="journal article" date="2012" name="Appl. Environ. Microbiol.">
        <title>Genome Sequence of Thermotolerant Bacillus methanolicus: Features and Regulation Related to Methylotrophy and Production of L-Lysine and L-Glutamate from Methanol.</title>
        <authorList>
            <person name="Heggeset T.M."/>
            <person name="Krog A."/>
            <person name="Balzer S."/>
            <person name="Wentzel A."/>
            <person name="Ellingsen T.E."/>
            <person name="Brautaset T."/>
        </authorList>
    </citation>
    <scope>NUCLEOTIDE SEQUENCE [LARGE SCALE GENOMIC DNA]</scope>
    <source>
        <strain evidence="5 6">PB1</strain>
    </source>
</reference>
<dbReference type="Proteomes" id="UP000010523">
    <property type="component" value="Unassembled WGS sequence"/>
</dbReference>
<dbReference type="AlphaFoldDB" id="I3E106"/>
<dbReference type="PANTHER" id="PTHR21666">
    <property type="entry name" value="PEPTIDASE-RELATED"/>
    <property type="match status" value="1"/>
</dbReference>
<evidence type="ECO:0000256" key="1">
    <source>
        <dbReference type="ARBA" id="ARBA00022729"/>
    </source>
</evidence>
<dbReference type="PROSITE" id="PS51782">
    <property type="entry name" value="LYSM"/>
    <property type="match status" value="1"/>
</dbReference>
<dbReference type="PANTHER" id="PTHR21666:SF270">
    <property type="entry name" value="MUREIN HYDROLASE ACTIVATOR ENVC"/>
    <property type="match status" value="1"/>
</dbReference>
<gene>
    <name evidence="5" type="ORF">PB1_07447</name>
</gene>
<dbReference type="InterPro" id="IPR011055">
    <property type="entry name" value="Dup_hybrid_motif"/>
</dbReference>
<evidence type="ECO:0000313" key="5">
    <source>
        <dbReference type="EMBL" id="EIJ80177.1"/>
    </source>
</evidence>
<dbReference type="PROSITE" id="PS51109">
    <property type="entry name" value="G5"/>
    <property type="match status" value="1"/>
</dbReference>
<sequence length="485" mass="53496">MDHSKKQQSKLTGITSIKKTVFTTFTAYVLIFGVGSAAFAGDNDLTTVYDVYIKDKYIGTVSDKNMVNELIQDKLKEMKKSYHGCSFSVSKDFELVPEQVFRIHMQTNNRKVLDELKKELEVQANASALVIDGKAVAYVKNKTAAEAVLKKLKLNYVSEKQLAEVEARKKEGNRALPPLKENETRIIDVKLSNNVSITDTKTAPQQILTADEAVKLLLKGTLEEKKYQAKEGDVLGSIAENHGLTIEQLLRLNPGLKEDSFINIGDELNVTVYDPYVFVVVDKEVFKKETISYKNKIVEDSSMFKGDTKIKQEGKNGSRAVAYVISEQNGKTVKKTAIKEEILQEPVDHIVVKGTKVIPSRGEGSFAWPAVGGYVSSKMGYRWGKMHKGIDIARPSDRTIKAADNGVVVSAGWDGGYGKKIVIDHQNGFRTVYAHLSSINASVGQTVSKGTKIGVMGSTGDSTGVHLHFEVSKNGRLQNPLNYLP</sequence>
<dbReference type="SMART" id="SM00257">
    <property type="entry name" value="LysM"/>
    <property type="match status" value="1"/>
</dbReference>
<dbReference type="eggNOG" id="COG0739">
    <property type="taxonomic scope" value="Bacteria"/>
</dbReference>
<dbReference type="Gene3D" id="3.10.350.10">
    <property type="entry name" value="LysM domain"/>
    <property type="match status" value="1"/>
</dbReference>
<dbReference type="OrthoDB" id="9805070at2"/>
<dbReference type="PATRIC" id="fig|997296.3.peg.1582"/>
<dbReference type="InterPro" id="IPR011098">
    <property type="entry name" value="G5_dom"/>
</dbReference>
<evidence type="ECO:0000259" key="4">
    <source>
        <dbReference type="PROSITE" id="PS51782"/>
    </source>
</evidence>
<keyword evidence="2" id="KW-0472">Membrane</keyword>
<dbReference type="GO" id="GO:0004222">
    <property type="term" value="F:metalloendopeptidase activity"/>
    <property type="evidence" value="ECO:0007669"/>
    <property type="project" value="TreeGrafter"/>
</dbReference>
<accession>I3E106</accession>
<dbReference type="InterPro" id="IPR018392">
    <property type="entry name" value="LysM"/>
</dbReference>
<keyword evidence="6" id="KW-1185">Reference proteome</keyword>
<proteinExistence type="predicted"/>
<feature type="transmembrane region" description="Helical" evidence="2">
    <location>
        <begin position="21"/>
        <end position="41"/>
    </location>
</feature>
<dbReference type="SUPFAM" id="SSF51261">
    <property type="entry name" value="Duplicated hybrid motif"/>
    <property type="match status" value="1"/>
</dbReference>
<dbReference type="SUPFAM" id="SSF54106">
    <property type="entry name" value="LysM domain"/>
    <property type="match status" value="1"/>
</dbReference>
<dbReference type="EMBL" id="AFEU01000002">
    <property type="protein sequence ID" value="EIJ80177.1"/>
    <property type="molecule type" value="Genomic_DNA"/>
</dbReference>